<keyword evidence="2" id="KW-0804">Transcription</keyword>
<dbReference type="KEGG" id="kyr:CVV65_15825"/>
<dbReference type="Gene3D" id="1.10.10.10">
    <property type="entry name" value="Winged helix-like DNA-binding domain superfamily/Winged helix DNA-binding domain"/>
    <property type="match status" value="1"/>
</dbReference>
<dbReference type="Proteomes" id="UP000231932">
    <property type="component" value="Chromosome"/>
</dbReference>
<dbReference type="GO" id="GO:0016987">
    <property type="term" value="F:sigma factor activity"/>
    <property type="evidence" value="ECO:0007669"/>
    <property type="project" value="InterPro"/>
</dbReference>
<organism evidence="4 5">
    <name type="scientific">Kyrpidia spormannii</name>
    <dbReference type="NCBI Taxonomy" id="2055160"/>
    <lineage>
        <taxon>Bacteria</taxon>
        <taxon>Bacillati</taxon>
        <taxon>Bacillota</taxon>
        <taxon>Bacilli</taxon>
        <taxon>Bacillales</taxon>
        <taxon>Alicyclobacillaceae</taxon>
        <taxon>Kyrpidia</taxon>
    </lineage>
</organism>
<proteinExistence type="predicted"/>
<accession>A0A2K8ND33</accession>
<dbReference type="InterPro" id="IPR036388">
    <property type="entry name" value="WH-like_DNA-bd_sf"/>
</dbReference>
<evidence type="ECO:0000256" key="1">
    <source>
        <dbReference type="ARBA" id="ARBA00023015"/>
    </source>
</evidence>
<evidence type="ECO:0000313" key="4">
    <source>
        <dbReference type="EMBL" id="ATY86212.1"/>
    </source>
</evidence>
<keyword evidence="1" id="KW-0805">Transcription regulation</keyword>
<feature type="domain" description="RNA polymerase sigma factor 70 region 4 type 2" evidence="3">
    <location>
        <begin position="128"/>
        <end position="178"/>
    </location>
</feature>
<dbReference type="OrthoDB" id="2375738at2"/>
<dbReference type="InterPro" id="IPR016032">
    <property type="entry name" value="Sig_transdc_resp-reg_C-effctor"/>
</dbReference>
<dbReference type="EMBL" id="CP024955">
    <property type="protein sequence ID" value="ATY86212.1"/>
    <property type="molecule type" value="Genomic_DNA"/>
</dbReference>
<dbReference type="InterPro" id="IPR013249">
    <property type="entry name" value="RNA_pol_sigma70_r4_t2"/>
</dbReference>
<dbReference type="GO" id="GO:0003677">
    <property type="term" value="F:DNA binding"/>
    <property type="evidence" value="ECO:0007669"/>
    <property type="project" value="InterPro"/>
</dbReference>
<gene>
    <name evidence="4" type="ORF">CVV65_15825</name>
</gene>
<dbReference type="RefSeq" id="WP_100668960.1">
    <property type="nucleotide sequence ID" value="NZ_CP024955.1"/>
</dbReference>
<dbReference type="SUPFAM" id="SSF46894">
    <property type="entry name" value="C-terminal effector domain of the bipartite response regulators"/>
    <property type="match status" value="1"/>
</dbReference>
<dbReference type="InterPro" id="IPR013325">
    <property type="entry name" value="RNA_pol_sigma_r2"/>
</dbReference>
<dbReference type="SUPFAM" id="SSF88946">
    <property type="entry name" value="Sigma2 domain of RNA polymerase sigma factors"/>
    <property type="match status" value="1"/>
</dbReference>
<dbReference type="AlphaFoldDB" id="A0A2K8ND33"/>
<evidence type="ECO:0000313" key="5">
    <source>
        <dbReference type="Proteomes" id="UP000231932"/>
    </source>
</evidence>
<protein>
    <recommendedName>
        <fullName evidence="3">RNA polymerase sigma factor 70 region 4 type 2 domain-containing protein</fullName>
    </recommendedName>
</protein>
<dbReference type="Pfam" id="PF08281">
    <property type="entry name" value="Sigma70_r4_2"/>
    <property type="match status" value="1"/>
</dbReference>
<name>A0A2K8ND33_9BACL</name>
<reference evidence="5" key="1">
    <citation type="submission" date="2017-11" db="EMBL/GenBank/DDBJ databases">
        <title>Complete Genome Sequence of Kyrpidia sp. Strain EA-1, a thermophilic, hydrogen-oxidizing Bacterium, isolated from the Azores.</title>
        <authorList>
            <person name="Reiner J.E."/>
            <person name="Lapp C.J."/>
            <person name="Bunk B."/>
            <person name="Gescher J."/>
        </authorList>
    </citation>
    <scope>NUCLEOTIDE SEQUENCE [LARGE SCALE GENOMIC DNA]</scope>
    <source>
        <strain evidence="5">EA-1</strain>
    </source>
</reference>
<evidence type="ECO:0000256" key="2">
    <source>
        <dbReference type="ARBA" id="ARBA00023163"/>
    </source>
</evidence>
<evidence type="ECO:0000259" key="3">
    <source>
        <dbReference type="Pfam" id="PF08281"/>
    </source>
</evidence>
<keyword evidence="5" id="KW-1185">Reference proteome</keyword>
<sequence>MIPPIPPDLLIEARAGRPAAVAELWLHLRPLAAMVARKYQNIDREDAEGEAALIYLEVLQIWDPDRGVPFPAFFARKFHHRLWTLVRRTSRETQKRASSGGQAEDGGPGDIFALLRDPRWAEPFLEAEIRLLLAGLAPRERRVLAGLLSGLPLSALAKQEGVARQSVTYHLRRALKKLGHDWGR</sequence>
<dbReference type="GO" id="GO:0006352">
    <property type="term" value="P:DNA-templated transcription initiation"/>
    <property type="evidence" value="ECO:0007669"/>
    <property type="project" value="InterPro"/>
</dbReference>